<feature type="domain" description="CENP-V/GFA" evidence="4">
    <location>
        <begin position="144"/>
        <end position="262"/>
    </location>
</feature>
<dbReference type="InterPro" id="IPR011057">
    <property type="entry name" value="Mss4-like_sf"/>
</dbReference>
<name>A0AAD7JV67_9AGAR</name>
<dbReference type="GO" id="GO:0046872">
    <property type="term" value="F:metal ion binding"/>
    <property type="evidence" value="ECO:0007669"/>
    <property type="project" value="UniProtKB-KW"/>
</dbReference>
<dbReference type="EMBL" id="JARJLG010000022">
    <property type="protein sequence ID" value="KAJ7770990.1"/>
    <property type="molecule type" value="Genomic_DNA"/>
</dbReference>
<reference evidence="5" key="1">
    <citation type="submission" date="2023-03" db="EMBL/GenBank/DDBJ databases">
        <title>Massive genome expansion in bonnet fungi (Mycena s.s.) driven by repeated elements and novel gene families across ecological guilds.</title>
        <authorList>
            <consortium name="Lawrence Berkeley National Laboratory"/>
            <person name="Harder C.B."/>
            <person name="Miyauchi S."/>
            <person name="Viragh M."/>
            <person name="Kuo A."/>
            <person name="Thoen E."/>
            <person name="Andreopoulos B."/>
            <person name="Lu D."/>
            <person name="Skrede I."/>
            <person name="Drula E."/>
            <person name="Henrissat B."/>
            <person name="Morin E."/>
            <person name="Kohler A."/>
            <person name="Barry K."/>
            <person name="LaButti K."/>
            <person name="Morin E."/>
            <person name="Salamov A."/>
            <person name="Lipzen A."/>
            <person name="Mereny Z."/>
            <person name="Hegedus B."/>
            <person name="Baldrian P."/>
            <person name="Stursova M."/>
            <person name="Weitz H."/>
            <person name="Taylor A."/>
            <person name="Grigoriev I.V."/>
            <person name="Nagy L.G."/>
            <person name="Martin F."/>
            <person name="Kauserud H."/>
        </authorList>
    </citation>
    <scope>NUCLEOTIDE SEQUENCE</scope>
    <source>
        <strain evidence="5">CBHHK188m</strain>
    </source>
</reference>
<comment type="caution">
    <text evidence="5">The sequence shown here is derived from an EMBL/GenBank/DDBJ whole genome shotgun (WGS) entry which is preliminary data.</text>
</comment>
<comment type="similarity">
    <text evidence="1">Belongs to the Gfa family.</text>
</comment>
<organism evidence="5 6">
    <name type="scientific">Mycena maculata</name>
    <dbReference type="NCBI Taxonomy" id="230809"/>
    <lineage>
        <taxon>Eukaryota</taxon>
        <taxon>Fungi</taxon>
        <taxon>Dikarya</taxon>
        <taxon>Basidiomycota</taxon>
        <taxon>Agaricomycotina</taxon>
        <taxon>Agaricomycetes</taxon>
        <taxon>Agaricomycetidae</taxon>
        <taxon>Agaricales</taxon>
        <taxon>Marasmiineae</taxon>
        <taxon>Mycenaceae</taxon>
        <taxon>Mycena</taxon>
    </lineage>
</organism>
<sequence length="264" mass="28566">MSAEQLIEYRGNCHCGAFKFTFKAAALKQAYACNCSFCSKNGYLWAFPATSEDFVVVKGDEDSTLKTYEFGKRTMAHKFCPTCGTSVMARIHSRQAVGINIRALVDVDTATLEVITSDGAATEPPYQIPEPLAVGPVAEGTTVYTGSCHCGAVGYNVLSLKPLTAATACNCSICHRDAAVWIYPDTTTVSFKGLDSLVEYSFGQKESIHGFCGTCGVAIRERFDGSDFDWTTAINIRTMNGLDMAAMDITMDDGKARLPVYEVP</sequence>
<dbReference type="GO" id="GO:0016846">
    <property type="term" value="F:carbon-sulfur lyase activity"/>
    <property type="evidence" value="ECO:0007669"/>
    <property type="project" value="InterPro"/>
</dbReference>
<dbReference type="InterPro" id="IPR006913">
    <property type="entry name" value="CENP-V/GFA"/>
</dbReference>
<evidence type="ECO:0000256" key="2">
    <source>
        <dbReference type="ARBA" id="ARBA00022723"/>
    </source>
</evidence>
<dbReference type="PROSITE" id="PS51891">
    <property type="entry name" value="CENP_V_GFA"/>
    <property type="match status" value="2"/>
</dbReference>
<accession>A0AAD7JV67</accession>
<dbReference type="InterPro" id="IPR052355">
    <property type="entry name" value="CENP-V-like"/>
</dbReference>
<protein>
    <submittedName>
        <fullName evidence="5">Glutathione-dependent formaldehyde-activating enzyme</fullName>
    </submittedName>
</protein>
<evidence type="ECO:0000256" key="3">
    <source>
        <dbReference type="ARBA" id="ARBA00022833"/>
    </source>
</evidence>
<dbReference type="AlphaFoldDB" id="A0AAD7JV67"/>
<keyword evidence="6" id="KW-1185">Reference proteome</keyword>
<evidence type="ECO:0000256" key="1">
    <source>
        <dbReference type="ARBA" id="ARBA00005495"/>
    </source>
</evidence>
<dbReference type="SUPFAM" id="SSF51316">
    <property type="entry name" value="Mss4-like"/>
    <property type="match status" value="2"/>
</dbReference>
<feature type="domain" description="CENP-V/GFA" evidence="4">
    <location>
        <begin position="9"/>
        <end position="127"/>
    </location>
</feature>
<dbReference type="PANTHER" id="PTHR28620:SF1">
    <property type="entry name" value="CENP-V_GFA DOMAIN-CONTAINING PROTEIN"/>
    <property type="match status" value="1"/>
</dbReference>
<evidence type="ECO:0000259" key="4">
    <source>
        <dbReference type="PROSITE" id="PS51891"/>
    </source>
</evidence>
<evidence type="ECO:0000313" key="6">
    <source>
        <dbReference type="Proteomes" id="UP001215280"/>
    </source>
</evidence>
<gene>
    <name evidence="5" type="ORF">DFH07DRAFT_804428</name>
</gene>
<dbReference type="Proteomes" id="UP001215280">
    <property type="component" value="Unassembled WGS sequence"/>
</dbReference>
<keyword evidence="3" id="KW-0862">Zinc</keyword>
<dbReference type="Pfam" id="PF04828">
    <property type="entry name" value="GFA"/>
    <property type="match status" value="2"/>
</dbReference>
<dbReference type="Gene3D" id="2.170.150.70">
    <property type="match status" value="2"/>
</dbReference>
<dbReference type="PANTHER" id="PTHR28620">
    <property type="entry name" value="CENTROMERE PROTEIN V"/>
    <property type="match status" value="1"/>
</dbReference>
<evidence type="ECO:0000313" key="5">
    <source>
        <dbReference type="EMBL" id="KAJ7770990.1"/>
    </source>
</evidence>
<keyword evidence="2" id="KW-0479">Metal-binding</keyword>
<proteinExistence type="inferred from homology"/>